<evidence type="ECO:0000313" key="2">
    <source>
        <dbReference type="Proteomes" id="UP000318833"/>
    </source>
</evidence>
<reference evidence="1 2" key="1">
    <citation type="submission" date="2019-07" db="EMBL/GenBank/DDBJ databases">
        <title>The draft genome sequence of Aquimarina algiphila M91.</title>
        <authorList>
            <person name="Meng X."/>
        </authorList>
    </citation>
    <scope>NUCLEOTIDE SEQUENCE [LARGE SCALE GENOMIC DNA]</scope>
    <source>
        <strain evidence="1 2">M91</strain>
    </source>
</reference>
<proteinExistence type="predicted"/>
<protein>
    <submittedName>
        <fullName evidence="1">Uncharacterized protein</fullName>
    </submittedName>
</protein>
<sequence length="98" mass="11511">MTKKEFYQVYIPALEKALDTDHVNLGFNVKGPEDYIDPELQVKLEKYLEKNEDNFLEKVAYYFDAKSHNFPSIGETPIEVCKVELVNEIHRIKAEFIE</sequence>
<dbReference type="Proteomes" id="UP000318833">
    <property type="component" value="Unassembled WGS sequence"/>
</dbReference>
<keyword evidence="2" id="KW-1185">Reference proteome</keyword>
<dbReference type="OrthoDB" id="1263966at2"/>
<organism evidence="1 2">
    <name type="scientific">Aquimarina algiphila</name>
    <dbReference type="NCBI Taxonomy" id="2047982"/>
    <lineage>
        <taxon>Bacteria</taxon>
        <taxon>Pseudomonadati</taxon>
        <taxon>Bacteroidota</taxon>
        <taxon>Flavobacteriia</taxon>
        <taxon>Flavobacteriales</taxon>
        <taxon>Flavobacteriaceae</taxon>
        <taxon>Aquimarina</taxon>
    </lineage>
</organism>
<comment type="caution">
    <text evidence="1">The sequence shown here is derived from an EMBL/GenBank/DDBJ whole genome shotgun (WGS) entry which is preliminary data.</text>
</comment>
<dbReference type="EMBL" id="VLNR01000108">
    <property type="protein sequence ID" value="TSE03484.1"/>
    <property type="molecule type" value="Genomic_DNA"/>
</dbReference>
<gene>
    <name evidence="1" type="ORF">FOF46_29135</name>
</gene>
<dbReference type="AlphaFoldDB" id="A0A554VAZ1"/>
<name>A0A554VAZ1_9FLAO</name>
<dbReference type="RefSeq" id="WP_143918969.1">
    <property type="nucleotide sequence ID" value="NZ_CANMIK010000103.1"/>
</dbReference>
<evidence type="ECO:0000313" key="1">
    <source>
        <dbReference type="EMBL" id="TSE03484.1"/>
    </source>
</evidence>
<accession>A0A554VAZ1</accession>